<evidence type="ECO:0000256" key="1">
    <source>
        <dbReference type="SAM" id="MobiDB-lite"/>
    </source>
</evidence>
<keyword evidence="3" id="KW-1185">Reference proteome</keyword>
<reference evidence="2" key="1">
    <citation type="submission" date="2020-01" db="EMBL/GenBank/DDBJ databases">
        <title>Development of genomics and gene disruption for Polysphondylium violaceum indicates a role for the polyketide synthase stlB in stalk morphogenesis.</title>
        <authorList>
            <person name="Narita B."/>
            <person name="Kawabe Y."/>
            <person name="Kin K."/>
            <person name="Saito T."/>
            <person name="Gibbs R."/>
            <person name="Kuspa A."/>
            <person name="Muzny D."/>
            <person name="Queller D."/>
            <person name="Richards S."/>
            <person name="Strassman J."/>
            <person name="Sucgang R."/>
            <person name="Worley K."/>
            <person name="Schaap P."/>
        </authorList>
    </citation>
    <scope>NUCLEOTIDE SEQUENCE</scope>
    <source>
        <strain evidence="2">QSvi11</strain>
    </source>
</reference>
<gene>
    <name evidence="2" type="ORF">CYY_005402</name>
</gene>
<proteinExistence type="predicted"/>
<feature type="compositionally biased region" description="Basic residues" evidence="1">
    <location>
        <begin position="897"/>
        <end position="907"/>
    </location>
</feature>
<name>A0A8J4UZL9_9MYCE</name>
<dbReference type="PANTHER" id="PTHR31550">
    <property type="entry name" value="ANKYRIN REPEAT PROTEIN-RELATED-RELATED"/>
    <property type="match status" value="1"/>
</dbReference>
<evidence type="ECO:0000313" key="3">
    <source>
        <dbReference type="Proteomes" id="UP000695562"/>
    </source>
</evidence>
<dbReference type="Proteomes" id="UP000695562">
    <property type="component" value="Unassembled WGS sequence"/>
</dbReference>
<evidence type="ECO:0008006" key="4">
    <source>
        <dbReference type="Google" id="ProtNLM"/>
    </source>
</evidence>
<protein>
    <recommendedName>
        <fullName evidence="4">Ankyrin repeat protein</fullName>
    </recommendedName>
</protein>
<dbReference type="EMBL" id="AJWJ01000215">
    <property type="protein sequence ID" value="KAF2073273.1"/>
    <property type="molecule type" value="Genomic_DNA"/>
</dbReference>
<dbReference type="AlphaFoldDB" id="A0A8J4UZL9"/>
<comment type="caution">
    <text evidence="2">The sequence shown here is derived from an EMBL/GenBank/DDBJ whole genome shotgun (WGS) entry which is preliminary data.</text>
</comment>
<evidence type="ECO:0000313" key="2">
    <source>
        <dbReference type="EMBL" id="KAF2073273.1"/>
    </source>
</evidence>
<accession>A0A8J4UZL9</accession>
<feature type="region of interest" description="Disordered" evidence="1">
    <location>
        <begin position="873"/>
        <end position="907"/>
    </location>
</feature>
<sequence length="907" mass="106958">MNNEIYKKIFKNKYLSNKIFRTVSEINRDKVSLKYTDAVDVGWMVSNGHLGLAREKIENNSTIYFHPFDLFAEISNHTDIFISLFERNKYVCLEFYKEYSNSIIANLKNIEVVRYLYEHGYGPVDSHLELWSMDTKVLQWLLQNKWLKITPYTLVSRKIHPALWRTDVVYAKGNLEVLIKHIESPISVEDGVYMMETLLHHPYIAVLEHVLPLFDPLIKNQKFCKMSYDKAVGYIRERDKSHETKKMIHATTHTPNTVFNHILCDALYDWHSWVDFENGEAHEIFAKLWESKASRIRVVDDQIFYHIHPDTPQEIVDNDLAIHHFMDSNLIIDIGTYLTKLCVMKANLKVIEFLFDKGYTVIHLPHTRQADENYELFFKSVVKRTSQEDRDLIVKLASQAYHWTLSIRSILKACCTHGLVETFTYYYYIFAKDLTAVKTQDLMSECIVEALNRKCYKMVNLIESLGYSLVKHRNRCLQIFQQFSFMNIYDQVDKLVEASPIKQRNQLYCDLLVIAIQNGDYRGVKHIFTKYRPYPLQENVWKKLAGSYHFPIIEFINRNRSICFPRSTARICDTHFYKLFDLALSTKTVGKQKTINVPLLEYLFKKDLVDIKKLIPKQLESIAPFFGSNTDIRKDYPNLYQLAYFVEHNNYDNIDPFINILVKNCLVGFEDPFKNGQFLSQMESLDDADYYDDDFDFDFNFNDMDHLENLGFLEADMNLDISNLFGGINDFGDEEEEDDDEYEEDDEDEYPDAEFNIAIQMSNGEVSDIEPFYLEKAKKRYHDQFEPQYTLVEYLDKNQDKFKQEVSFQGLFDQVIKVYKHRLLDFKEYLGTLVKRYRCVLNDSHYKYLFKHNDGLTLFGEVPDSLFVSPNYKPPALKSKSKSSVKQTPQLRETLLKNKRPVKKLKK</sequence>
<organism evidence="2 3">
    <name type="scientific">Polysphondylium violaceum</name>
    <dbReference type="NCBI Taxonomy" id="133409"/>
    <lineage>
        <taxon>Eukaryota</taxon>
        <taxon>Amoebozoa</taxon>
        <taxon>Evosea</taxon>
        <taxon>Eumycetozoa</taxon>
        <taxon>Dictyostelia</taxon>
        <taxon>Dictyosteliales</taxon>
        <taxon>Dictyosteliaceae</taxon>
        <taxon>Polysphondylium</taxon>
    </lineage>
</organism>
<dbReference type="PANTHER" id="PTHR31550:SF10">
    <property type="entry name" value="PROTEIN KINASE DOMAIN-CONTAINING PROTEIN"/>
    <property type="match status" value="1"/>
</dbReference>